<dbReference type="PROSITE" id="PS50126">
    <property type="entry name" value="S1"/>
    <property type="match status" value="9"/>
</dbReference>
<feature type="compositionally biased region" description="Acidic residues" evidence="6">
    <location>
        <begin position="1067"/>
        <end position="1099"/>
    </location>
</feature>
<dbReference type="InterPro" id="IPR048059">
    <property type="entry name" value="Rrp5_S1_rpt_hs1_sc1"/>
</dbReference>
<feature type="domain" description="S1 motif" evidence="7">
    <location>
        <begin position="426"/>
        <end position="499"/>
    </location>
</feature>
<dbReference type="SMART" id="SM00316">
    <property type="entry name" value="S1"/>
    <property type="match status" value="10"/>
</dbReference>
<dbReference type="FunFam" id="1.25.40.10:FF:000065">
    <property type="entry name" value="Programmed cell death 11"/>
    <property type="match status" value="1"/>
</dbReference>
<sequence>MVSQKRALEDGSTSHTAKKRKNQDGDDAKQTHQPPQQSSLLNAEEIDFPRGGGSNLTALEVKTIRAEGAKEAEDELFKVRTRETKKRKKASSEKSKQDGKNDKIRIEHLNYKRLTVGMKVMGQIVGILPLTLLVSLPNQLLAHIPITNISPEYTQRLERSEEDDEMQDSDEEDDSEVEGPAKSIPDLGQMFSVGQYIRAVVSATLSPGSSDPTGLYKSRHELAKLCTRVELSLSPPLVNEGVRGDDLKAGFTLTGAVRSVEDHGYILNLGVLNVDGFLSFKDSGLGSGRLSVGQLVNVTVSKLAPNKRTCTVTADPSTFRKSASSELSSVTSVIPGSLVQALVTDIGHDGVRLQLLGFFDGTVDRIHLRKGENAVKVGQKVKGRVLYQHSVDPPRFAVALSEHLTQLDGDRILEGDSSIQQAYPLGYVLDSAKVTKVEPERGLFLEAAPGLEGFVHISHISDDHVPSLTTSGPWKVGTLHRARVTGYHMFDGLLQLSLKSSIFEQSFLQLEDFKVGEIVKGTIKSVSDSAIFVSLSGNIDGVIWPNHFADIKLKHPTRRFKAGNSIKCKVLVVDPERKRIALSAKKTLLESDLPVLANIEDLLVGQVANGVVFRVFDKHLMIEFFNNLKASVSLKEASDVPNVKLKDAFPVGRVVRARITSINVEEGRVVASILQASINKPALVDANAVEIGDVVNGVVSELHAEHVILTLQDTGVRALLSIKNLANHRKLSPAQIHKSVKPGEVLEDLIVVTKNVEKSFVLVANKPQNRPSLPAKGQLSFDTIVVGQHVGGRITRHTRNGTLIKITSHIGGILHPTDTSDEYDTEKAFPAIDTLAMASVISIDPGKRQVVLSTRNSRLHPNRQHNIVDREIKNLSDVNVGDTVRGFVKNIAEHGLFVTIGRGIDARVQIRELFDEFVKDWKPKFKENQLVKGRVLSVDAERNQVEMTFKTGDLSRQKASTRDSVKEGQKVNGTVKRIENYGLFVDIEGTRVHGLCHKSQISDNADADVDEALRQFRISDRVKAVVLRIDKNRISLSLKPSLFDAEDFEQDEGRSDAEPPETFGAVSDEDDEGEDDDAQSQQEGEDASGDDDASDSDDDAMEVDLDSTALAAPSLATNDAQSKAIPSLSLSQGFQWFDETQGSEDDSDGAASSDEERQDGDDSKRKRRRKKEIQQDLTADLHTKLPDSNSDFERLLLGSPNSSYLWIQYMSFQLQISEIDKAREIGKRAIKTINFREEQERLNVWIAMLNLENVYGTEESLDAVFKEAARANDSKTVHLRLAAIFDQSGNTEKAEQQFMRTGKKFGKSCKVWALFAEHYLKLGKLEEARKLLPRSLQSLEKRKHLKMISRFAQLEYKMGEAERGRTLFEGIIDSHPKRWDLWSVYMDMEGVQRNIEAIRNLFERVLALKMTSHKAKSFFKKWLTFEKRLGDDEGIDLVKQKAMEWTQKATATSNES</sequence>
<evidence type="ECO:0000313" key="9">
    <source>
        <dbReference type="Proteomes" id="UP000307440"/>
    </source>
</evidence>
<dbReference type="Proteomes" id="UP000307440">
    <property type="component" value="Unassembled WGS sequence"/>
</dbReference>
<feature type="compositionally biased region" description="Basic and acidic residues" evidence="6">
    <location>
        <begin position="90"/>
        <end position="101"/>
    </location>
</feature>
<evidence type="ECO:0000256" key="3">
    <source>
        <dbReference type="ARBA" id="ARBA00022553"/>
    </source>
</evidence>
<dbReference type="PANTHER" id="PTHR23270:SF10">
    <property type="entry name" value="PROTEIN RRP5 HOMOLOG"/>
    <property type="match status" value="1"/>
</dbReference>
<feature type="region of interest" description="Disordered" evidence="6">
    <location>
        <begin position="157"/>
        <end position="184"/>
    </location>
</feature>
<dbReference type="STRING" id="230819.A0A5C3LDD2"/>
<keyword evidence="2" id="KW-0698">rRNA processing</keyword>
<dbReference type="SMART" id="SM00386">
    <property type="entry name" value="HAT"/>
    <property type="match status" value="5"/>
</dbReference>
<dbReference type="InterPro" id="IPR057301">
    <property type="entry name" value="Rrp5_OB_4th"/>
</dbReference>
<dbReference type="EMBL" id="ML210146">
    <property type="protein sequence ID" value="TFK30827.1"/>
    <property type="molecule type" value="Genomic_DNA"/>
</dbReference>
<dbReference type="SUPFAM" id="SSF48452">
    <property type="entry name" value="TPR-like"/>
    <property type="match status" value="1"/>
</dbReference>
<dbReference type="GO" id="GO:0032040">
    <property type="term" value="C:small-subunit processome"/>
    <property type="evidence" value="ECO:0007669"/>
    <property type="project" value="TreeGrafter"/>
</dbReference>
<dbReference type="SUPFAM" id="SSF50249">
    <property type="entry name" value="Nucleic acid-binding proteins"/>
    <property type="match status" value="9"/>
</dbReference>
<evidence type="ECO:0000256" key="5">
    <source>
        <dbReference type="ARBA" id="ARBA00023242"/>
    </source>
</evidence>
<evidence type="ECO:0000259" key="7">
    <source>
        <dbReference type="PROSITE" id="PS50126"/>
    </source>
</evidence>
<feature type="compositionally biased region" description="Polar residues" evidence="6">
    <location>
        <begin position="31"/>
        <end position="41"/>
    </location>
</feature>
<gene>
    <name evidence="8" type="ORF">FA15DRAFT_630148</name>
</gene>
<dbReference type="InterPro" id="IPR003107">
    <property type="entry name" value="HAT"/>
</dbReference>
<dbReference type="GO" id="GO:0006364">
    <property type="term" value="P:rRNA processing"/>
    <property type="evidence" value="ECO:0007669"/>
    <property type="project" value="UniProtKB-KW"/>
</dbReference>
<dbReference type="CDD" id="cd05707">
    <property type="entry name" value="S1_Rrp5_repeat_sc11"/>
    <property type="match status" value="1"/>
</dbReference>
<keyword evidence="5" id="KW-0539">Nucleus</keyword>
<evidence type="ECO:0000256" key="1">
    <source>
        <dbReference type="ARBA" id="ARBA00004604"/>
    </source>
</evidence>
<dbReference type="Pfam" id="PF00575">
    <property type="entry name" value="S1"/>
    <property type="match status" value="3"/>
</dbReference>
<name>A0A5C3LDD2_COPMA</name>
<dbReference type="Gene3D" id="1.25.40.10">
    <property type="entry name" value="Tetratricopeptide repeat domain"/>
    <property type="match status" value="2"/>
</dbReference>
<feature type="domain" description="S1 motif" evidence="7">
    <location>
        <begin position="692"/>
        <end position="766"/>
    </location>
</feature>
<dbReference type="Gene3D" id="2.40.50.140">
    <property type="entry name" value="Nucleic acid-binding proteins"/>
    <property type="match status" value="8"/>
</dbReference>
<dbReference type="PANTHER" id="PTHR23270">
    <property type="entry name" value="PROGRAMMED CELL DEATH PROTEIN 11 PRE-RRNA PROCESSING PROTEIN RRP5"/>
    <property type="match status" value="1"/>
</dbReference>
<feature type="region of interest" description="Disordered" evidence="6">
    <location>
        <begin position="1"/>
        <end position="55"/>
    </location>
</feature>
<dbReference type="Pfam" id="PF24685">
    <property type="entry name" value="OB_RRP5_4th"/>
    <property type="match status" value="1"/>
</dbReference>
<feature type="domain" description="S1 motif" evidence="7">
    <location>
        <begin position="516"/>
        <end position="585"/>
    </location>
</feature>
<dbReference type="InterPro" id="IPR012340">
    <property type="entry name" value="NA-bd_OB-fold"/>
</dbReference>
<evidence type="ECO:0000256" key="6">
    <source>
        <dbReference type="SAM" id="MobiDB-lite"/>
    </source>
</evidence>
<keyword evidence="9" id="KW-1185">Reference proteome</keyword>
<evidence type="ECO:0000313" key="8">
    <source>
        <dbReference type="EMBL" id="TFK30827.1"/>
    </source>
</evidence>
<feature type="region of interest" description="Disordered" evidence="6">
    <location>
        <begin position="1139"/>
        <end position="1185"/>
    </location>
</feature>
<organism evidence="8 9">
    <name type="scientific">Coprinopsis marcescibilis</name>
    <name type="common">Agaric fungus</name>
    <name type="synonym">Psathyrella marcescibilis</name>
    <dbReference type="NCBI Taxonomy" id="230819"/>
    <lineage>
        <taxon>Eukaryota</taxon>
        <taxon>Fungi</taxon>
        <taxon>Dikarya</taxon>
        <taxon>Basidiomycota</taxon>
        <taxon>Agaricomycotina</taxon>
        <taxon>Agaricomycetes</taxon>
        <taxon>Agaricomycetidae</taxon>
        <taxon>Agaricales</taxon>
        <taxon>Agaricineae</taxon>
        <taxon>Psathyrellaceae</taxon>
        <taxon>Coprinopsis</taxon>
    </lineage>
</organism>
<dbReference type="CDD" id="cd05693">
    <property type="entry name" value="S1_Rrp5_repeat_hs1_sc1"/>
    <property type="match status" value="1"/>
</dbReference>
<proteinExistence type="predicted"/>
<feature type="domain" description="S1 motif" evidence="7">
    <location>
        <begin position="968"/>
        <end position="1039"/>
    </location>
</feature>
<dbReference type="CDD" id="cd05696">
    <property type="entry name" value="S1_Rrp5_repeat_hs4"/>
    <property type="match status" value="1"/>
</dbReference>
<dbReference type="InterPro" id="IPR011990">
    <property type="entry name" value="TPR-like_helical_dom_sf"/>
</dbReference>
<feature type="region of interest" description="Disordered" evidence="6">
    <location>
        <begin position="1047"/>
        <end position="1099"/>
    </location>
</feature>
<dbReference type="OrthoDB" id="412781at2759"/>
<evidence type="ECO:0000256" key="2">
    <source>
        <dbReference type="ARBA" id="ARBA00022552"/>
    </source>
</evidence>
<accession>A0A5C3LDD2</accession>
<dbReference type="InterPro" id="IPR045209">
    <property type="entry name" value="Rrp5"/>
</dbReference>
<feature type="region of interest" description="Disordered" evidence="6">
    <location>
        <begin position="80"/>
        <end position="101"/>
    </location>
</feature>
<dbReference type="FunFam" id="2.40.50.140:FF:000155">
    <property type="entry name" value="rRNA biogenesis protein RRP5"/>
    <property type="match status" value="1"/>
</dbReference>
<feature type="domain" description="S1 motif" evidence="7">
    <location>
        <begin position="336"/>
        <end position="403"/>
    </location>
</feature>
<feature type="domain" description="S1 motif" evidence="7">
    <location>
        <begin position="881"/>
        <end position="950"/>
    </location>
</feature>
<evidence type="ECO:0000256" key="4">
    <source>
        <dbReference type="ARBA" id="ARBA00022737"/>
    </source>
</evidence>
<dbReference type="FunFam" id="2.40.50.140:FF:000103">
    <property type="entry name" value="protein RRP5 homolog"/>
    <property type="match status" value="2"/>
</dbReference>
<reference evidence="8 9" key="1">
    <citation type="journal article" date="2019" name="Nat. Ecol. Evol.">
        <title>Megaphylogeny resolves global patterns of mushroom evolution.</title>
        <authorList>
            <person name="Varga T."/>
            <person name="Krizsan K."/>
            <person name="Foldi C."/>
            <person name="Dima B."/>
            <person name="Sanchez-Garcia M."/>
            <person name="Sanchez-Ramirez S."/>
            <person name="Szollosi G.J."/>
            <person name="Szarkandi J.G."/>
            <person name="Papp V."/>
            <person name="Albert L."/>
            <person name="Andreopoulos W."/>
            <person name="Angelini C."/>
            <person name="Antonin V."/>
            <person name="Barry K.W."/>
            <person name="Bougher N.L."/>
            <person name="Buchanan P."/>
            <person name="Buyck B."/>
            <person name="Bense V."/>
            <person name="Catcheside P."/>
            <person name="Chovatia M."/>
            <person name="Cooper J."/>
            <person name="Damon W."/>
            <person name="Desjardin D."/>
            <person name="Finy P."/>
            <person name="Geml J."/>
            <person name="Haridas S."/>
            <person name="Hughes K."/>
            <person name="Justo A."/>
            <person name="Karasinski D."/>
            <person name="Kautmanova I."/>
            <person name="Kiss B."/>
            <person name="Kocsube S."/>
            <person name="Kotiranta H."/>
            <person name="LaButti K.M."/>
            <person name="Lechner B.E."/>
            <person name="Liimatainen K."/>
            <person name="Lipzen A."/>
            <person name="Lukacs Z."/>
            <person name="Mihaltcheva S."/>
            <person name="Morgado L.N."/>
            <person name="Niskanen T."/>
            <person name="Noordeloos M.E."/>
            <person name="Ohm R.A."/>
            <person name="Ortiz-Santana B."/>
            <person name="Ovrebo C."/>
            <person name="Racz N."/>
            <person name="Riley R."/>
            <person name="Savchenko A."/>
            <person name="Shiryaev A."/>
            <person name="Soop K."/>
            <person name="Spirin V."/>
            <person name="Szebenyi C."/>
            <person name="Tomsovsky M."/>
            <person name="Tulloss R.E."/>
            <person name="Uehling J."/>
            <person name="Grigoriev I.V."/>
            <person name="Vagvolgyi C."/>
            <person name="Papp T."/>
            <person name="Martin F.M."/>
            <person name="Miettinen O."/>
            <person name="Hibbett D.S."/>
            <person name="Nagy L.G."/>
        </authorList>
    </citation>
    <scope>NUCLEOTIDE SEQUENCE [LARGE SCALE GENOMIC DNA]</scope>
    <source>
        <strain evidence="8 9">CBS 121175</strain>
    </source>
</reference>
<keyword evidence="3" id="KW-0597">Phosphoprotein</keyword>
<feature type="domain" description="S1 motif" evidence="7">
    <location>
        <begin position="605"/>
        <end position="674"/>
    </location>
</feature>
<feature type="domain" description="S1 motif" evidence="7">
    <location>
        <begin position="787"/>
        <end position="855"/>
    </location>
</feature>
<feature type="compositionally biased region" description="Acidic residues" evidence="6">
    <location>
        <begin position="160"/>
        <end position="177"/>
    </location>
</feature>
<dbReference type="GO" id="GO:0003723">
    <property type="term" value="F:RNA binding"/>
    <property type="evidence" value="ECO:0007669"/>
    <property type="project" value="TreeGrafter"/>
</dbReference>
<dbReference type="InterPro" id="IPR003029">
    <property type="entry name" value="S1_domain"/>
</dbReference>
<keyword evidence="4" id="KW-0677">Repeat</keyword>
<feature type="domain" description="S1 motif" evidence="7">
    <location>
        <begin position="250"/>
        <end position="315"/>
    </location>
</feature>
<comment type="subcellular location">
    <subcellularLocation>
        <location evidence="1">Nucleus</location>
        <location evidence="1">Nucleolus</location>
    </subcellularLocation>
</comment>
<protein>
    <submittedName>
        <fullName evidence="8">U3 snoRNP-associated protein Rrp5</fullName>
    </submittedName>
</protein>
<dbReference type="CDD" id="cd05697">
    <property type="entry name" value="S1_Rrp5_repeat_hs5"/>
    <property type="match status" value="1"/>
</dbReference>